<gene>
    <name evidence="2" type="ORF">ABXR19_02270</name>
</gene>
<dbReference type="Pfam" id="PF07077">
    <property type="entry name" value="DUF1345"/>
    <property type="match status" value="1"/>
</dbReference>
<dbReference type="Proteomes" id="UP001549691">
    <property type="component" value="Unassembled WGS sequence"/>
</dbReference>
<keyword evidence="1" id="KW-1133">Transmembrane helix</keyword>
<evidence type="ECO:0000313" key="3">
    <source>
        <dbReference type="Proteomes" id="UP001549691"/>
    </source>
</evidence>
<evidence type="ECO:0000256" key="1">
    <source>
        <dbReference type="SAM" id="Phobius"/>
    </source>
</evidence>
<dbReference type="RefSeq" id="WP_354599459.1">
    <property type="nucleotide sequence ID" value="NZ_JBEWZI010000002.1"/>
</dbReference>
<name>A0ABV2TGE0_9RHOO</name>
<feature type="transmembrane region" description="Helical" evidence="1">
    <location>
        <begin position="211"/>
        <end position="231"/>
    </location>
</feature>
<accession>A0ABV2TGE0</accession>
<feature type="transmembrane region" description="Helical" evidence="1">
    <location>
        <begin position="55"/>
        <end position="73"/>
    </location>
</feature>
<reference evidence="2 3" key="1">
    <citation type="submission" date="2024-07" db="EMBL/GenBank/DDBJ databases">
        <title>Uliginosibacterium flavum JJ3220;KACC:17644.</title>
        <authorList>
            <person name="Kim M.K."/>
        </authorList>
    </citation>
    <scope>NUCLEOTIDE SEQUENCE [LARGE SCALE GENOMIC DNA]</scope>
    <source>
        <strain evidence="2 3">KACC:17644</strain>
    </source>
</reference>
<keyword evidence="3" id="KW-1185">Reference proteome</keyword>
<evidence type="ECO:0000313" key="2">
    <source>
        <dbReference type="EMBL" id="MET7012997.1"/>
    </source>
</evidence>
<feature type="transmembrane region" description="Helical" evidence="1">
    <location>
        <begin position="94"/>
        <end position="113"/>
    </location>
</feature>
<sequence length="232" mass="25658">MNPQTLSEAPLHTRNIILRVLRAHKRLFASALIASLTLFLLPYEAAAHLATRLLVSWNAGVWSYLLLAAIMVARATPAHMRWRARVEDEGRRMILAGVVLATLACLVAVFVQLTLARDLHEFPKYAHIALAALTMASAWAFVHLIFALHYAHDFYSDRGRKGNGGLQFPGTEKPDYLDFIYFATVIGTSGQTADISFTSPHLRRIGLCHCVLAYAFNTTMLALTINIASGLL</sequence>
<keyword evidence="1" id="KW-0472">Membrane</keyword>
<protein>
    <submittedName>
        <fullName evidence="2">DUF1345 domain-containing protein</fullName>
    </submittedName>
</protein>
<feature type="transmembrane region" description="Helical" evidence="1">
    <location>
        <begin position="125"/>
        <end position="151"/>
    </location>
</feature>
<keyword evidence="1" id="KW-0812">Transmembrane</keyword>
<comment type="caution">
    <text evidence="2">The sequence shown here is derived from an EMBL/GenBank/DDBJ whole genome shotgun (WGS) entry which is preliminary data.</text>
</comment>
<dbReference type="EMBL" id="JBEWZI010000002">
    <property type="protein sequence ID" value="MET7012997.1"/>
    <property type="molecule type" value="Genomic_DNA"/>
</dbReference>
<proteinExistence type="predicted"/>
<feature type="transmembrane region" description="Helical" evidence="1">
    <location>
        <begin position="27"/>
        <end position="43"/>
    </location>
</feature>
<dbReference type="InterPro" id="IPR009781">
    <property type="entry name" value="DUF1345"/>
</dbReference>
<organism evidence="2 3">
    <name type="scientific">Uliginosibacterium flavum</name>
    <dbReference type="NCBI Taxonomy" id="1396831"/>
    <lineage>
        <taxon>Bacteria</taxon>
        <taxon>Pseudomonadati</taxon>
        <taxon>Pseudomonadota</taxon>
        <taxon>Betaproteobacteria</taxon>
        <taxon>Rhodocyclales</taxon>
        <taxon>Zoogloeaceae</taxon>
        <taxon>Uliginosibacterium</taxon>
    </lineage>
</organism>